<feature type="transmembrane region" description="Helical" evidence="1">
    <location>
        <begin position="372"/>
        <end position="393"/>
    </location>
</feature>
<evidence type="ECO:0000256" key="1">
    <source>
        <dbReference type="SAM" id="Phobius"/>
    </source>
</evidence>
<feature type="transmembrane region" description="Helical" evidence="1">
    <location>
        <begin position="248"/>
        <end position="275"/>
    </location>
</feature>
<keyword evidence="1" id="KW-0472">Membrane</keyword>
<feature type="transmembrane region" description="Helical" evidence="1">
    <location>
        <begin position="170"/>
        <end position="194"/>
    </location>
</feature>
<dbReference type="AlphaFoldDB" id="A0A218NMH5"/>
<keyword evidence="1" id="KW-0812">Transmembrane</keyword>
<organism evidence="2 3">
    <name type="scientific">Candidatus Mancarchaeum acidiphilum</name>
    <dbReference type="NCBI Taxonomy" id="1920749"/>
    <lineage>
        <taxon>Archaea</taxon>
        <taxon>Candidatus Micrarchaeota</taxon>
        <taxon>Candidatus Mancarchaeum</taxon>
    </lineage>
</organism>
<keyword evidence="1" id="KW-1133">Transmembrane helix</keyword>
<dbReference type="EMBL" id="CP019964">
    <property type="protein sequence ID" value="ASI13664.1"/>
    <property type="molecule type" value="Genomic_DNA"/>
</dbReference>
<dbReference type="KEGG" id="marh:Mia14_0340"/>
<feature type="transmembrane region" description="Helical" evidence="1">
    <location>
        <begin position="310"/>
        <end position="328"/>
    </location>
</feature>
<feature type="transmembrane region" description="Helical" evidence="1">
    <location>
        <begin position="340"/>
        <end position="360"/>
    </location>
</feature>
<name>A0A218NMH5_9ARCH</name>
<proteinExistence type="predicted"/>
<evidence type="ECO:0000313" key="2">
    <source>
        <dbReference type="EMBL" id="ASI13664.1"/>
    </source>
</evidence>
<accession>A0A218NMH5</accession>
<feature type="transmembrane region" description="Helical" evidence="1">
    <location>
        <begin position="206"/>
        <end position="228"/>
    </location>
</feature>
<sequence>MLILNLNLKDNKHLFLVLLIVLYVFSLVALFSIYNLRGVSWDFVAHYLNAKSMISSNFLNYIKPLGQSTIVINSHIYFETDRAPLDSVIMGLIMLSGAKEIIPIYITILATLLFISIYLFSKYFKVNPLISASVIITPYILKFSFLLNSSGALSIAMLLISLALIKKGSIYAGAFMALAGLAKYISIIFFPLLLLLGSNRKRAESIALLFIVSLPWLLFNLIALGNPFYSYLASFSVYSNSTPGGLPILGAIGEVLGNLVFPIIVLLILAGYLFYRRSRMSRKDNDKNIMHYLRSNIADLKSIIMNKGGTAQILASLFLLSVIQYLIVVPRMMEFDQIRLSYFVYIAIALMIITALNGYLRKLPKNKNIRLIPTLVIMIIFSVSLLNVAYLSYSVRQPSSNWMISATNNSTLKDTVAELQLYNLSNCNVVSNSWIYLRYYGIKAYSPFYYNNTILKYPVVLIEYQGVNETYVKDKGASLLFKEDMVDIYLPSGFECVTT</sequence>
<feature type="transmembrane region" description="Helical" evidence="1">
    <location>
        <begin position="101"/>
        <end position="120"/>
    </location>
</feature>
<feature type="transmembrane region" description="Helical" evidence="1">
    <location>
        <begin position="140"/>
        <end position="164"/>
    </location>
</feature>
<keyword evidence="3" id="KW-1185">Reference proteome</keyword>
<feature type="transmembrane region" description="Helical" evidence="1">
    <location>
        <begin position="14"/>
        <end position="34"/>
    </location>
</feature>
<dbReference type="Proteomes" id="UP000197679">
    <property type="component" value="Chromosome"/>
</dbReference>
<gene>
    <name evidence="2" type="ORF">Mia14_0340</name>
</gene>
<evidence type="ECO:0000313" key="3">
    <source>
        <dbReference type="Proteomes" id="UP000197679"/>
    </source>
</evidence>
<protein>
    <submittedName>
        <fullName evidence="2">Multipass membrane protein</fullName>
    </submittedName>
</protein>
<reference evidence="2 3" key="1">
    <citation type="journal article" date="2017" name="Nat. Commun.">
        <title>'ARMAN' archaea depend on association with euryarchaeal host in culture and in situ.</title>
        <authorList>
            <person name="Golyshina O."/>
            <person name="Toshchakov S."/>
            <person name="Makarova K."/>
            <person name="Gavrilov S."/>
            <person name="Korzhenkov A."/>
            <person name="La Cono V."/>
            <person name="Arcadi E."/>
            <person name="Nechitaylo T."/>
            <person name="Ferrer M."/>
            <person name="Kublanov I."/>
            <person name="Wolf Y."/>
            <person name="Yakimov M."/>
            <person name="Golyshin P."/>
            <person name="Slesarev A."/>
            <person name="Kozyavkin S."/>
        </authorList>
    </citation>
    <scope>NUCLEOTIDE SEQUENCE [LARGE SCALE GENOMIC DNA]</scope>
    <source>
        <strain evidence="2 3">Mia14</strain>
    </source>
</reference>